<dbReference type="Proteomes" id="UP000235023">
    <property type="component" value="Unassembled WGS sequence"/>
</dbReference>
<evidence type="ECO:0008006" key="4">
    <source>
        <dbReference type="Google" id="ProtNLM"/>
    </source>
</evidence>
<feature type="signal peptide" evidence="1">
    <location>
        <begin position="1"/>
        <end position="20"/>
    </location>
</feature>
<dbReference type="OrthoDB" id="4478655at2759"/>
<evidence type="ECO:0000313" key="3">
    <source>
        <dbReference type="Proteomes" id="UP000235023"/>
    </source>
</evidence>
<gene>
    <name evidence="2" type="ORF">BDW42DRAFT_158580</name>
</gene>
<reference evidence="3" key="1">
    <citation type="submission" date="2017-12" db="EMBL/GenBank/DDBJ databases">
        <authorList>
            <consortium name="DOE Joint Genome Institute"/>
            <person name="Mondo S.J."/>
            <person name="Kjaerbolling I."/>
            <person name="Vesth T.C."/>
            <person name="Frisvad J.C."/>
            <person name="Nybo J.L."/>
            <person name="Theobald S."/>
            <person name="Kuo A."/>
            <person name="Bowyer P."/>
            <person name="Matsuda Y."/>
            <person name="Lyhne E.K."/>
            <person name="Kogle M.E."/>
            <person name="Clum A."/>
            <person name="Lipzen A."/>
            <person name="Salamov A."/>
            <person name="Ngan C.Y."/>
            <person name="Daum C."/>
            <person name="Chiniquy J."/>
            <person name="Barry K."/>
            <person name="LaButti K."/>
            <person name="Haridas S."/>
            <person name="Simmons B.A."/>
            <person name="Magnuson J.K."/>
            <person name="Mortensen U.H."/>
            <person name="Larsen T.O."/>
            <person name="Grigoriev I.V."/>
            <person name="Baker S.E."/>
            <person name="Andersen M.R."/>
            <person name="Nordberg H.P."/>
            <person name="Cantor M.N."/>
            <person name="Hua S.X."/>
        </authorList>
    </citation>
    <scope>NUCLEOTIDE SEQUENCE [LARGE SCALE GENOMIC DNA]</scope>
    <source>
        <strain evidence="3">IBT 19404</strain>
    </source>
</reference>
<accession>A0A2J5I8X6</accession>
<feature type="chain" id="PRO_5014316859" description="AA1-like domain-containing protein" evidence="1">
    <location>
        <begin position="21"/>
        <end position="108"/>
    </location>
</feature>
<proteinExistence type="predicted"/>
<organism evidence="2 3">
    <name type="scientific">Aspergillus taichungensis</name>
    <dbReference type="NCBI Taxonomy" id="482145"/>
    <lineage>
        <taxon>Eukaryota</taxon>
        <taxon>Fungi</taxon>
        <taxon>Dikarya</taxon>
        <taxon>Ascomycota</taxon>
        <taxon>Pezizomycotina</taxon>
        <taxon>Eurotiomycetes</taxon>
        <taxon>Eurotiomycetidae</taxon>
        <taxon>Eurotiales</taxon>
        <taxon>Aspergillaceae</taxon>
        <taxon>Aspergillus</taxon>
        <taxon>Aspergillus subgen. Circumdati</taxon>
    </lineage>
</organism>
<keyword evidence="1" id="KW-0732">Signal</keyword>
<evidence type="ECO:0000256" key="1">
    <source>
        <dbReference type="SAM" id="SignalP"/>
    </source>
</evidence>
<dbReference type="AlphaFoldDB" id="A0A2J5I8X6"/>
<keyword evidence="3" id="KW-1185">Reference proteome</keyword>
<dbReference type="EMBL" id="KZ559498">
    <property type="protein sequence ID" value="PLN86487.1"/>
    <property type="molecule type" value="Genomic_DNA"/>
</dbReference>
<evidence type="ECO:0000313" key="2">
    <source>
        <dbReference type="EMBL" id="PLN86487.1"/>
    </source>
</evidence>
<protein>
    <recommendedName>
        <fullName evidence="4">AA1-like domain-containing protein</fullName>
    </recommendedName>
</protein>
<name>A0A2J5I8X6_9EURO</name>
<sequence>MLFSKTAILAFALGVTSAYAANTVPVFVKLVGQDESTKLDVTYDTCMKMDLNGDVEAYQMVPADDGSFPICFSVVSEDCSGPPQAPWVEGGGVLEPAQFVGSLRCERS</sequence>